<accession>A0A7S0G9I2</accession>
<protein>
    <submittedName>
        <fullName evidence="1">Uncharacterized protein</fullName>
    </submittedName>
</protein>
<proteinExistence type="predicted"/>
<gene>
    <name evidence="1" type="ORF">RMAR0315_LOCUS13403</name>
</gene>
<dbReference type="AlphaFoldDB" id="A0A7S0G9I2"/>
<evidence type="ECO:0000313" key="1">
    <source>
        <dbReference type="EMBL" id="CAD8403394.1"/>
    </source>
</evidence>
<dbReference type="PANTHER" id="PTHR38899:SF1">
    <property type="entry name" value="PROTEIN KINASE"/>
    <property type="match status" value="1"/>
</dbReference>
<dbReference type="EMBL" id="HBEK01024451">
    <property type="protein sequence ID" value="CAD8403394.1"/>
    <property type="molecule type" value="Transcribed_RNA"/>
</dbReference>
<dbReference type="PANTHER" id="PTHR38899">
    <property type="entry name" value="DOMAIN OOKINETE PROTEIN, PUTATIVE-RELATED"/>
    <property type="match status" value="1"/>
</dbReference>
<sequence>MCRVAEQVTVISDFRQGDVAKSSRGLYCGADEAAVKYVYSSVLKELREQFMGMESVCGSLVKRREVVREGKSSPQSNTSEEDTVFLVDWDDTVMPTTFLGDEESRHGFLSLSSYARFTFLELDKLVVSVLKKALSQGRVVIVTNAGEGWVQISAARYMPMVSALIEEANIKVVSARSAYYETYPEAPLEWKVHAFYDELEEIQMLSRHVNLVVVGDSLSDQYAAHTVTSRLNEESDLSVTLKFVKLIDRPNLEQLKKQMSLVLLNLDRLVKYKSAFDICVST</sequence>
<name>A0A7S0G9I2_9RHOD</name>
<organism evidence="1">
    <name type="scientific">Rhodosorus marinus</name>
    <dbReference type="NCBI Taxonomy" id="101924"/>
    <lineage>
        <taxon>Eukaryota</taxon>
        <taxon>Rhodophyta</taxon>
        <taxon>Stylonematophyceae</taxon>
        <taxon>Stylonematales</taxon>
        <taxon>Stylonemataceae</taxon>
        <taxon>Rhodosorus</taxon>
    </lineage>
</organism>
<reference evidence="1" key="1">
    <citation type="submission" date="2021-01" db="EMBL/GenBank/DDBJ databases">
        <authorList>
            <person name="Corre E."/>
            <person name="Pelletier E."/>
            <person name="Niang G."/>
            <person name="Scheremetjew M."/>
            <person name="Finn R."/>
            <person name="Kale V."/>
            <person name="Holt S."/>
            <person name="Cochrane G."/>
            <person name="Meng A."/>
            <person name="Brown T."/>
            <person name="Cohen L."/>
        </authorList>
    </citation>
    <scope>NUCLEOTIDE SEQUENCE</scope>
    <source>
        <strain evidence="1">UTEX LB 2760</strain>
    </source>
</reference>